<dbReference type="EMBL" id="DVHN01000072">
    <property type="protein sequence ID" value="HIR88576.1"/>
    <property type="molecule type" value="Genomic_DNA"/>
</dbReference>
<sequence>MRKKWFGIAAATAVSAAAMITGISAYLTDKENKANTFTVGNVDIDLNEENWEQLPRSEDTNDDGVIDENDIPDEAAHMYPTQKVVKDPSVLNQGTNPAWIYLQVTVPKAEVITADSDGKRQNDGKAALTQLYEYEADETEWTLLKENTDAVNANVYLYGVKSPVEVGAQTVPLFQEITLVNVIEGQLDPEKIQMIDIKAFAIQSDNTGTNLEAWNKYVNQADDQIKEAILVKE</sequence>
<keyword evidence="1" id="KW-0732">Signal</keyword>
<dbReference type="Proteomes" id="UP000824201">
    <property type="component" value="Unassembled WGS sequence"/>
</dbReference>
<organism evidence="2 3">
    <name type="scientific">Candidatus Fimimorpha faecalis</name>
    <dbReference type="NCBI Taxonomy" id="2840824"/>
    <lineage>
        <taxon>Bacteria</taxon>
        <taxon>Bacillati</taxon>
        <taxon>Bacillota</taxon>
        <taxon>Clostridia</taxon>
        <taxon>Eubacteriales</taxon>
        <taxon>Candidatus Fimimorpha</taxon>
    </lineage>
</organism>
<protein>
    <submittedName>
        <fullName evidence="2">Camelysin metallo-endopeptidase</fullName>
    </submittedName>
</protein>
<dbReference type="InterPro" id="IPR018247">
    <property type="entry name" value="EF_Hand_1_Ca_BS"/>
</dbReference>
<gene>
    <name evidence="2" type="ORF">IAC96_06445</name>
</gene>
<proteinExistence type="predicted"/>
<evidence type="ECO:0000313" key="3">
    <source>
        <dbReference type="Proteomes" id="UP000824201"/>
    </source>
</evidence>
<feature type="chain" id="PRO_5038449604" evidence="1">
    <location>
        <begin position="26"/>
        <end position="233"/>
    </location>
</feature>
<feature type="signal peptide" evidence="1">
    <location>
        <begin position="1"/>
        <end position="25"/>
    </location>
</feature>
<reference evidence="2" key="2">
    <citation type="journal article" date="2021" name="PeerJ">
        <title>Extensive microbial diversity within the chicken gut microbiome revealed by metagenomics and culture.</title>
        <authorList>
            <person name="Gilroy R."/>
            <person name="Ravi A."/>
            <person name="Getino M."/>
            <person name="Pursley I."/>
            <person name="Horton D.L."/>
            <person name="Alikhan N.F."/>
            <person name="Baker D."/>
            <person name="Gharbi K."/>
            <person name="Hall N."/>
            <person name="Watson M."/>
            <person name="Adriaenssens E.M."/>
            <person name="Foster-Nyarko E."/>
            <person name="Jarju S."/>
            <person name="Secka A."/>
            <person name="Antonio M."/>
            <person name="Oren A."/>
            <person name="Chaudhuri R.R."/>
            <person name="La Ragione R."/>
            <person name="Hildebrand F."/>
            <person name="Pallen M.J."/>
        </authorList>
    </citation>
    <scope>NUCLEOTIDE SEQUENCE</scope>
    <source>
        <strain evidence="2">ChiW13-3771</strain>
    </source>
</reference>
<comment type="caution">
    <text evidence="2">The sequence shown here is derived from an EMBL/GenBank/DDBJ whole genome shotgun (WGS) entry which is preliminary data.</text>
</comment>
<dbReference type="AlphaFoldDB" id="A0A9D1JDJ7"/>
<name>A0A9D1JDJ7_9FIRM</name>
<dbReference type="PROSITE" id="PS00018">
    <property type="entry name" value="EF_HAND_1"/>
    <property type="match status" value="1"/>
</dbReference>
<accession>A0A9D1JDJ7</accession>
<evidence type="ECO:0000313" key="2">
    <source>
        <dbReference type="EMBL" id="HIR88576.1"/>
    </source>
</evidence>
<reference evidence="2" key="1">
    <citation type="submission" date="2020-10" db="EMBL/GenBank/DDBJ databases">
        <authorList>
            <person name="Gilroy R."/>
        </authorList>
    </citation>
    <scope>NUCLEOTIDE SEQUENCE</scope>
    <source>
        <strain evidence="2">ChiW13-3771</strain>
    </source>
</reference>
<evidence type="ECO:0000256" key="1">
    <source>
        <dbReference type="SAM" id="SignalP"/>
    </source>
</evidence>